<feature type="binding site" evidence="10">
    <location>
        <begin position="169"/>
        <end position="172"/>
    </location>
    <ligand>
        <name>substrate</name>
    </ligand>
</feature>
<dbReference type="Gene3D" id="3.90.950.10">
    <property type="match status" value="1"/>
</dbReference>
<evidence type="ECO:0000256" key="4">
    <source>
        <dbReference type="ARBA" id="ARBA00022741"/>
    </source>
</evidence>
<protein>
    <recommendedName>
        <fullName evidence="10">dITP/XTP pyrophosphatase</fullName>
        <ecNumber evidence="10">3.6.1.66</ecNumber>
    </recommendedName>
    <alternativeName>
        <fullName evidence="10">Non-canonical purine NTP pyrophosphatase</fullName>
    </alternativeName>
    <alternativeName>
        <fullName evidence="10">Non-standard purine NTP pyrophosphatase</fullName>
    </alternativeName>
    <alternativeName>
        <fullName evidence="10">Nucleoside-triphosphate diphosphatase</fullName>
    </alternativeName>
    <alternativeName>
        <fullName evidence="10">Nucleoside-triphosphate pyrophosphatase</fullName>
        <shortName evidence="10">NTPase</shortName>
    </alternativeName>
</protein>
<name>A0A0E2ZS64_BIFBI</name>
<evidence type="ECO:0000256" key="2">
    <source>
        <dbReference type="ARBA" id="ARBA00011738"/>
    </source>
</evidence>
<evidence type="ECO:0000313" key="14">
    <source>
        <dbReference type="Proteomes" id="UP000488776"/>
    </source>
</evidence>
<comment type="catalytic activity">
    <reaction evidence="8 10">
        <text>dITP + H2O = dIMP + diphosphate + H(+)</text>
        <dbReference type="Rhea" id="RHEA:28342"/>
        <dbReference type="ChEBI" id="CHEBI:15377"/>
        <dbReference type="ChEBI" id="CHEBI:15378"/>
        <dbReference type="ChEBI" id="CHEBI:33019"/>
        <dbReference type="ChEBI" id="CHEBI:61194"/>
        <dbReference type="ChEBI" id="CHEBI:61382"/>
        <dbReference type="EC" id="3.6.1.66"/>
    </reaction>
</comment>
<dbReference type="GO" id="GO:0009117">
    <property type="term" value="P:nucleotide metabolic process"/>
    <property type="evidence" value="ECO:0007669"/>
    <property type="project" value="UniProtKB-KW"/>
</dbReference>
<dbReference type="CDD" id="cd00515">
    <property type="entry name" value="HAM1"/>
    <property type="match status" value="1"/>
</dbReference>
<dbReference type="EMBL" id="JAAJBJ010000006">
    <property type="protein sequence ID" value="NGG36759.1"/>
    <property type="molecule type" value="Genomic_DNA"/>
</dbReference>
<reference evidence="12 14" key="2">
    <citation type="submission" date="2020-02" db="EMBL/GenBank/DDBJ databases">
        <title>Antibiotic susceptibility profiles of lactic acid bacteria isolated from the human vagina and genetic basis of atypical resistances.</title>
        <authorList>
            <person name="Sirichoat A."/>
            <person name="Florez A.B."/>
            <person name="Vazquez L."/>
            <person name="Buppasiri P."/>
            <person name="Panya M."/>
            <person name="Lulitanond V."/>
            <person name="Mayo B."/>
        </authorList>
    </citation>
    <scope>NUCLEOTIDE SEQUENCE [LARGE SCALE GENOMIC DNA]</scope>
    <source>
        <strain evidence="12 14">VA07-1AN</strain>
    </source>
</reference>
<dbReference type="EC" id="3.6.1.66" evidence="10"/>
<feature type="binding site" evidence="10">
    <location>
        <position position="200"/>
    </location>
    <ligand>
        <name>substrate</name>
    </ligand>
</feature>
<feature type="active site" description="Proton acceptor" evidence="10">
    <location>
        <position position="74"/>
    </location>
</feature>
<evidence type="ECO:0000313" key="11">
    <source>
        <dbReference type="EMBL" id="KAB7486559.1"/>
    </source>
</evidence>
<dbReference type="InterPro" id="IPR029001">
    <property type="entry name" value="ITPase-like_fam"/>
</dbReference>
<comment type="cofactor">
    <cofactor evidence="10">
        <name>Mg(2+)</name>
        <dbReference type="ChEBI" id="CHEBI:18420"/>
    </cofactor>
    <text evidence="10">Binds 1 Mg(2+) ion per subunit.</text>
</comment>
<dbReference type="RefSeq" id="WP_003811906.1">
    <property type="nucleotide sequence ID" value="NZ_CP058603.1"/>
</dbReference>
<dbReference type="GO" id="GO:0036220">
    <property type="term" value="F:ITP diphosphatase activity"/>
    <property type="evidence" value="ECO:0007669"/>
    <property type="project" value="UniProtKB-UniRule"/>
</dbReference>
<gene>
    <name evidence="12" type="ORF">G5T23_06985</name>
    <name evidence="11" type="ORF">GBA83_05980</name>
</gene>
<evidence type="ECO:0000313" key="13">
    <source>
        <dbReference type="Proteomes" id="UP000451386"/>
    </source>
</evidence>
<comment type="caution">
    <text evidence="11">The sequence shown here is derived from an EMBL/GenBank/DDBJ whole genome shotgun (WGS) entry which is preliminary data.</text>
</comment>
<dbReference type="GO" id="GO:0005829">
    <property type="term" value="C:cytosol"/>
    <property type="evidence" value="ECO:0007669"/>
    <property type="project" value="TreeGrafter"/>
</dbReference>
<dbReference type="Proteomes" id="UP000451386">
    <property type="component" value="Unassembled WGS sequence"/>
</dbReference>
<proteinExistence type="inferred from homology"/>
<dbReference type="InterPro" id="IPR020922">
    <property type="entry name" value="dITP/XTP_pyrophosphatase"/>
</dbReference>
<organism evidence="11 13">
    <name type="scientific">Bifidobacterium bifidum</name>
    <dbReference type="NCBI Taxonomy" id="1681"/>
    <lineage>
        <taxon>Bacteria</taxon>
        <taxon>Bacillati</taxon>
        <taxon>Actinomycetota</taxon>
        <taxon>Actinomycetes</taxon>
        <taxon>Bifidobacteriales</taxon>
        <taxon>Bifidobacteriaceae</taxon>
        <taxon>Bifidobacterium</taxon>
    </lineage>
</organism>
<feature type="binding site" evidence="10">
    <location>
        <begin position="205"/>
        <end position="206"/>
    </location>
    <ligand>
        <name>substrate</name>
    </ligand>
</feature>
<dbReference type="SUPFAM" id="SSF52972">
    <property type="entry name" value="ITPase-like"/>
    <property type="match status" value="1"/>
</dbReference>
<dbReference type="GO" id="GO:0017111">
    <property type="term" value="F:ribonucleoside triphosphate phosphatase activity"/>
    <property type="evidence" value="ECO:0007669"/>
    <property type="project" value="InterPro"/>
</dbReference>
<comment type="catalytic activity">
    <reaction evidence="9 10">
        <text>XTP + H2O = XMP + diphosphate + H(+)</text>
        <dbReference type="Rhea" id="RHEA:28610"/>
        <dbReference type="ChEBI" id="CHEBI:15377"/>
        <dbReference type="ChEBI" id="CHEBI:15378"/>
        <dbReference type="ChEBI" id="CHEBI:33019"/>
        <dbReference type="ChEBI" id="CHEBI:57464"/>
        <dbReference type="ChEBI" id="CHEBI:61314"/>
        <dbReference type="EC" id="3.6.1.66"/>
    </reaction>
</comment>
<accession>A0A0E2ZS64</accession>
<dbReference type="Pfam" id="PF01725">
    <property type="entry name" value="Ham1p_like"/>
    <property type="match status" value="1"/>
</dbReference>
<comment type="catalytic activity">
    <reaction evidence="10">
        <text>ITP + H2O = IMP + diphosphate + H(+)</text>
        <dbReference type="Rhea" id="RHEA:29399"/>
        <dbReference type="ChEBI" id="CHEBI:15377"/>
        <dbReference type="ChEBI" id="CHEBI:15378"/>
        <dbReference type="ChEBI" id="CHEBI:33019"/>
        <dbReference type="ChEBI" id="CHEBI:58053"/>
        <dbReference type="ChEBI" id="CHEBI:61402"/>
        <dbReference type="EC" id="3.6.1.66"/>
    </reaction>
</comment>
<reference evidence="11 13" key="1">
    <citation type="journal article" date="2019" name="Nat. Med.">
        <title>A library of human gut bacterial isolates paired with longitudinal multiomics data enables mechanistic microbiome research.</title>
        <authorList>
            <person name="Poyet M."/>
            <person name="Groussin M."/>
            <person name="Gibbons S.M."/>
            <person name="Avila-Pacheco J."/>
            <person name="Jiang X."/>
            <person name="Kearney S.M."/>
            <person name="Perrotta A.R."/>
            <person name="Berdy B."/>
            <person name="Zhao S."/>
            <person name="Lieberman T.D."/>
            <person name="Swanson P.K."/>
            <person name="Smith M."/>
            <person name="Roesemann S."/>
            <person name="Alexander J.E."/>
            <person name="Rich S.A."/>
            <person name="Livny J."/>
            <person name="Vlamakis H."/>
            <person name="Clish C."/>
            <person name="Bullock K."/>
            <person name="Deik A."/>
            <person name="Scott J."/>
            <person name="Pierce K.A."/>
            <person name="Xavier R.J."/>
            <person name="Alm E.J."/>
        </authorList>
    </citation>
    <scope>NUCLEOTIDE SEQUENCE [LARGE SCALE GENOMIC DNA]</scope>
    <source>
        <strain evidence="11 13">BIOML-A13</strain>
    </source>
</reference>
<dbReference type="OMA" id="YDPIFQP"/>
<evidence type="ECO:0000256" key="6">
    <source>
        <dbReference type="ARBA" id="ARBA00022842"/>
    </source>
</evidence>
<evidence type="ECO:0000313" key="12">
    <source>
        <dbReference type="EMBL" id="NGG36759.1"/>
    </source>
</evidence>
<comment type="function">
    <text evidence="10">Pyrophosphatase that catalyzes the hydrolysis of nucleoside triphosphates to their monophosphate derivatives, with a high preference for the non-canonical purine nucleotides XTP (xanthosine triphosphate), dITP (deoxyinosine triphosphate) and ITP. Seems to function as a house-cleaning enzyme that removes non-canonical purine nucleotides from the nucleotide pool, thus preventing their incorporation into DNA/RNA and avoiding chromosomal lesions.</text>
</comment>
<dbReference type="GO" id="GO:0036222">
    <property type="term" value="F:XTP diphosphatase activity"/>
    <property type="evidence" value="ECO:0007669"/>
    <property type="project" value="UniProtKB-UniRule"/>
</dbReference>
<keyword evidence="6 10" id="KW-0460">Magnesium</keyword>
<feature type="binding site" evidence="10">
    <location>
        <position position="74"/>
    </location>
    <ligand>
        <name>Mg(2+)</name>
        <dbReference type="ChEBI" id="CHEBI:18420"/>
    </ligand>
</feature>
<dbReference type="AlphaFoldDB" id="A0A0E2ZS64"/>
<comment type="similarity">
    <text evidence="1 10">Belongs to the HAM1 NTPase family.</text>
</comment>
<feature type="binding site" evidence="10">
    <location>
        <begin position="7"/>
        <end position="12"/>
    </location>
    <ligand>
        <name>substrate</name>
    </ligand>
</feature>
<dbReference type="EMBL" id="WDOP01000004">
    <property type="protein sequence ID" value="KAB7486559.1"/>
    <property type="molecule type" value="Genomic_DNA"/>
</dbReference>
<evidence type="ECO:0000256" key="1">
    <source>
        <dbReference type="ARBA" id="ARBA00008023"/>
    </source>
</evidence>
<evidence type="ECO:0000256" key="9">
    <source>
        <dbReference type="ARBA" id="ARBA00052017"/>
    </source>
</evidence>
<dbReference type="HAMAP" id="MF_01405">
    <property type="entry name" value="Non_canon_purine_NTPase"/>
    <property type="match status" value="1"/>
</dbReference>
<dbReference type="GO" id="GO:0000166">
    <property type="term" value="F:nucleotide binding"/>
    <property type="evidence" value="ECO:0007669"/>
    <property type="project" value="UniProtKB-KW"/>
</dbReference>
<dbReference type="FunFam" id="3.90.950.10:FF:000001">
    <property type="entry name" value="dITP/XTP pyrophosphatase"/>
    <property type="match status" value="1"/>
</dbReference>
<evidence type="ECO:0000256" key="7">
    <source>
        <dbReference type="ARBA" id="ARBA00023080"/>
    </source>
</evidence>
<evidence type="ECO:0000256" key="10">
    <source>
        <dbReference type="HAMAP-Rule" id="MF_01405"/>
    </source>
</evidence>
<keyword evidence="3 10" id="KW-0479">Metal-binding</keyword>
<comment type="caution">
    <text evidence="10">Lacks conserved residue(s) required for the propagation of feature annotation.</text>
</comment>
<evidence type="ECO:0000256" key="3">
    <source>
        <dbReference type="ARBA" id="ARBA00022723"/>
    </source>
</evidence>
<keyword evidence="4 10" id="KW-0547">Nucleotide-binding</keyword>
<dbReference type="GO" id="GO:0035870">
    <property type="term" value="F:dITP diphosphatase activity"/>
    <property type="evidence" value="ECO:0007669"/>
    <property type="project" value="UniProtKB-UniRule"/>
</dbReference>
<dbReference type="PANTHER" id="PTHR11067">
    <property type="entry name" value="INOSINE TRIPHOSPHATE PYROPHOSPHATASE/HAM1 PROTEIN"/>
    <property type="match status" value="1"/>
</dbReference>
<sequence length="222" mass="23122">MKLVVATHNEGKLVEIRRILEEDLGADAAQVELVSAGSLGLPDPVETGVTFQENALLKARFVAGLTGLPAIADDSGLIVDVMGNAPGILSARWAGEHGNDPANNALLLAQLSDIPDAARTARFRCAAALAVPDSAAPVAGGRHAIVSETVEIGEMPGRILRAARGEHGFGYDPLFVPDDQPERAAADHPLTSAEMDAAEKNAISHRGKAIRALVPAVEALLR</sequence>
<dbReference type="GeneID" id="93091934"/>
<dbReference type="PANTHER" id="PTHR11067:SF9">
    <property type="entry name" value="INOSINE TRIPHOSPHATE PYROPHOSPHATASE"/>
    <property type="match status" value="1"/>
</dbReference>
<feature type="binding site" evidence="10">
    <location>
        <position position="75"/>
    </location>
    <ligand>
        <name>substrate</name>
    </ligand>
</feature>
<evidence type="ECO:0000256" key="8">
    <source>
        <dbReference type="ARBA" id="ARBA00051875"/>
    </source>
</evidence>
<dbReference type="GO" id="GO:0009146">
    <property type="term" value="P:purine nucleoside triphosphate catabolic process"/>
    <property type="evidence" value="ECO:0007669"/>
    <property type="project" value="UniProtKB-UniRule"/>
</dbReference>
<dbReference type="Proteomes" id="UP000488776">
    <property type="component" value="Unassembled WGS sequence"/>
</dbReference>
<dbReference type="GO" id="GO:0046872">
    <property type="term" value="F:metal ion binding"/>
    <property type="evidence" value="ECO:0007669"/>
    <property type="project" value="UniProtKB-KW"/>
</dbReference>
<comment type="subunit">
    <text evidence="2 10">Homodimer.</text>
</comment>
<keyword evidence="5 10" id="KW-0378">Hydrolase</keyword>
<evidence type="ECO:0000256" key="5">
    <source>
        <dbReference type="ARBA" id="ARBA00022801"/>
    </source>
</evidence>
<dbReference type="InterPro" id="IPR002637">
    <property type="entry name" value="RdgB/HAM1"/>
</dbReference>
<keyword evidence="7 10" id="KW-0546">Nucleotide metabolism</keyword>